<organism evidence="1 2">
    <name type="scientific">Rhodococcus aetherivorans</name>
    <dbReference type="NCBI Taxonomy" id="191292"/>
    <lineage>
        <taxon>Bacteria</taxon>
        <taxon>Bacillati</taxon>
        <taxon>Actinomycetota</taxon>
        <taxon>Actinomycetes</taxon>
        <taxon>Mycobacteriales</taxon>
        <taxon>Nocardiaceae</taxon>
        <taxon>Rhodococcus</taxon>
    </lineage>
</organism>
<dbReference type="AlphaFoldDB" id="A0A059MRY2"/>
<name>A0A059MRY2_9NOCA</name>
<evidence type="ECO:0000313" key="1">
    <source>
        <dbReference type="EMBL" id="UYF92265.1"/>
    </source>
</evidence>
<dbReference type="GO" id="GO:0016787">
    <property type="term" value="F:hydrolase activity"/>
    <property type="evidence" value="ECO:0007669"/>
    <property type="project" value="UniProtKB-KW"/>
</dbReference>
<sequence length="188" mass="19505">MEPTDVAIPAGTFTVRIDGPESRHAVLLLPGAGESADVYDAVCERLHHSDLRTFVPETIEGLDVAGVHALLDALKLPWVHLVGSGAGAELAWAVASGRFGRFASLVVADRGHPAVPDAEGVVRDANAAPAEVPTTVLVGSAARRAEADASMRYVLSEFRVVELSGVGNIPAEAPAELASAIALRTGSW</sequence>
<evidence type="ECO:0000313" key="2">
    <source>
        <dbReference type="Proteomes" id="UP001163947"/>
    </source>
</evidence>
<reference evidence="1" key="1">
    <citation type="submission" date="2022-09" db="EMBL/GenBank/DDBJ databases">
        <title>The genome sequence of Rhodococcus aetherivorans N1.</title>
        <authorList>
            <person name="Jiang W."/>
        </authorList>
    </citation>
    <scope>NUCLEOTIDE SEQUENCE</scope>
    <source>
        <strain evidence="1">N1</strain>
    </source>
</reference>
<dbReference type="InterPro" id="IPR029058">
    <property type="entry name" value="AB_hydrolase_fold"/>
</dbReference>
<gene>
    <name evidence="1" type="ORF">OCS65_17375</name>
</gene>
<dbReference type="SUPFAM" id="SSF53474">
    <property type="entry name" value="alpha/beta-Hydrolases"/>
    <property type="match status" value="1"/>
</dbReference>
<keyword evidence="1" id="KW-0378">Hydrolase</keyword>
<dbReference type="GeneID" id="83622226"/>
<accession>A0A059MRY2</accession>
<dbReference type="Proteomes" id="UP001163947">
    <property type="component" value="Chromosome"/>
</dbReference>
<dbReference type="RefSeq" id="WP_029543250.1">
    <property type="nucleotide sequence ID" value="NZ_BAAAYP010000012.1"/>
</dbReference>
<dbReference type="Gene3D" id="3.40.50.1820">
    <property type="entry name" value="alpha/beta hydrolase"/>
    <property type="match status" value="1"/>
</dbReference>
<dbReference type="EMBL" id="CP106982">
    <property type="protein sequence ID" value="UYF92265.1"/>
    <property type="molecule type" value="Genomic_DNA"/>
</dbReference>
<proteinExistence type="predicted"/>
<protein>
    <submittedName>
        <fullName evidence="1">Alpha/beta hydrolase</fullName>
    </submittedName>
</protein>